<name>A0A1H2SW83_9FIRM</name>
<protein>
    <submittedName>
        <fullName evidence="1">Phage tail protein, P2 protein I family</fullName>
    </submittedName>
</protein>
<sequence>MKQDPTTQALCAALNPHFYQLADEVKVCMMLLQVNELDNSALDELAWQLHVDWYDAHADIEVKRQLIKNAIKVYRYRGTPYAIEQVIEDYFDDGEVEEWFEYGGDPYYFRVITSNTAVIGELAD</sequence>
<dbReference type="EMBL" id="FNNG01000002">
    <property type="protein sequence ID" value="SDW35858.1"/>
    <property type="molecule type" value="Genomic_DNA"/>
</dbReference>
<dbReference type="NCBIfam" id="TIGR01634">
    <property type="entry name" value="tail_P2_I"/>
    <property type="match status" value="1"/>
</dbReference>
<keyword evidence="2" id="KW-1185">Reference proteome</keyword>
<dbReference type="Proteomes" id="UP000198828">
    <property type="component" value="Unassembled WGS sequence"/>
</dbReference>
<accession>A0A1H2SW83</accession>
<dbReference type="AlphaFoldDB" id="A0A1H2SW83"/>
<gene>
    <name evidence="1" type="ORF">SAMN05660923_00564</name>
</gene>
<proteinExistence type="predicted"/>
<dbReference type="InterPro" id="IPR006521">
    <property type="entry name" value="Tail_protein_I"/>
</dbReference>
<dbReference type="OrthoDB" id="90759at2"/>
<evidence type="ECO:0000313" key="1">
    <source>
        <dbReference type="EMBL" id="SDW35858.1"/>
    </source>
</evidence>
<organism evidence="1 2">
    <name type="scientific">Tepidimicrobium xylanilyticum</name>
    <dbReference type="NCBI Taxonomy" id="1123352"/>
    <lineage>
        <taxon>Bacteria</taxon>
        <taxon>Bacillati</taxon>
        <taxon>Bacillota</taxon>
        <taxon>Tissierellia</taxon>
        <taxon>Tissierellales</taxon>
        <taxon>Tepidimicrobiaceae</taxon>
        <taxon>Tepidimicrobium</taxon>
    </lineage>
</organism>
<reference evidence="1 2" key="1">
    <citation type="submission" date="2016-10" db="EMBL/GenBank/DDBJ databases">
        <authorList>
            <person name="de Groot N.N."/>
        </authorList>
    </citation>
    <scope>NUCLEOTIDE SEQUENCE [LARGE SCALE GENOMIC DNA]</scope>
    <source>
        <strain evidence="1 2">DSM 23310</strain>
    </source>
</reference>
<evidence type="ECO:0000313" key="2">
    <source>
        <dbReference type="Proteomes" id="UP000198828"/>
    </source>
</evidence>
<dbReference type="Pfam" id="PF09684">
    <property type="entry name" value="Tail_P2_I"/>
    <property type="match status" value="1"/>
</dbReference>
<dbReference type="RefSeq" id="WP_093750673.1">
    <property type="nucleotide sequence ID" value="NZ_BSYN01000002.1"/>
</dbReference>